<keyword evidence="4" id="KW-1185">Reference proteome</keyword>
<dbReference type="SUPFAM" id="SSF74788">
    <property type="entry name" value="Cullin repeat-like"/>
    <property type="match status" value="1"/>
</dbReference>
<protein>
    <recommendedName>
        <fullName evidence="2">Cullin N-terminal domain-containing protein</fullName>
    </recommendedName>
</protein>
<evidence type="ECO:0000259" key="2">
    <source>
        <dbReference type="Pfam" id="PF00888"/>
    </source>
</evidence>
<evidence type="ECO:0000256" key="1">
    <source>
        <dbReference type="ARBA" id="ARBA00006019"/>
    </source>
</evidence>
<dbReference type="PANTHER" id="PTHR33593:SF2">
    <property type="entry name" value="ANKYRIN REPEAT_KH DOMAIN PROTEIN (DUF1442)"/>
    <property type="match status" value="1"/>
</dbReference>
<dbReference type="EMBL" id="EQ973774">
    <property type="protein sequence ID" value="EEF51109.1"/>
    <property type="molecule type" value="Genomic_DNA"/>
</dbReference>
<dbReference type="Pfam" id="PF07279">
    <property type="entry name" value="DUF1442"/>
    <property type="match status" value="1"/>
</dbReference>
<name>B9RC38_RICCO</name>
<dbReference type="InterPro" id="IPR029063">
    <property type="entry name" value="SAM-dependent_MTases_sf"/>
</dbReference>
<dbReference type="Pfam" id="PF00888">
    <property type="entry name" value="Cullin"/>
    <property type="match status" value="1"/>
</dbReference>
<dbReference type="InterPro" id="IPR016159">
    <property type="entry name" value="Cullin_repeat-like_dom_sf"/>
</dbReference>
<dbReference type="InParanoid" id="B9RC38"/>
<sequence>MLGGINKLKRILEGGEEQFSSEEYMMLYTTIYNMCTQKPPHDYSQQLYEKYREAFEEYINSTEGGFEHYSLSWVEKLNHCSTITSFLFRYFSTFVLPLSQKDRAALGEQKWLKSKKVLLYKKAFRRSRNSWWKTWSHGGVIATSIGLAMASRHAGGRHVCIVPDERSRTNYAKVMGEAGVLPEIIVGEPEEVTERLDGIDFLVVDSRQKDFARVLRLAKLSSRGAVLMCKNANSKTSSFRQRGVLEEGSCRLVRSVFLPVGKGLDIAHVAVSGGNSGPNKTEKRWIKHIDKQSGGTCHPKARYLFMNMNYKLQEIFPSNSLSCKDNLTWFMCSFSLTSLPKAYHDRN</sequence>
<organism evidence="3 4">
    <name type="scientific">Ricinus communis</name>
    <name type="common">Castor bean</name>
    <dbReference type="NCBI Taxonomy" id="3988"/>
    <lineage>
        <taxon>Eukaryota</taxon>
        <taxon>Viridiplantae</taxon>
        <taxon>Streptophyta</taxon>
        <taxon>Embryophyta</taxon>
        <taxon>Tracheophyta</taxon>
        <taxon>Spermatophyta</taxon>
        <taxon>Magnoliopsida</taxon>
        <taxon>eudicotyledons</taxon>
        <taxon>Gunneridae</taxon>
        <taxon>Pentapetalae</taxon>
        <taxon>rosids</taxon>
        <taxon>fabids</taxon>
        <taxon>Malpighiales</taxon>
        <taxon>Euphorbiaceae</taxon>
        <taxon>Acalyphoideae</taxon>
        <taxon>Acalypheae</taxon>
        <taxon>Ricinus</taxon>
    </lineage>
</organism>
<evidence type="ECO:0000313" key="4">
    <source>
        <dbReference type="Proteomes" id="UP000008311"/>
    </source>
</evidence>
<accession>B9RC38</accession>
<dbReference type="InterPro" id="IPR001373">
    <property type="entry name" value="Cullin_N"/>
</dbReference>
<dbReference type="Proteomes" id="UP000008311">
    <property type="component" value="Unassembled WGS sequence"/>
</dbReference>
<dbReference type="Gene3D" id="1.20.1310.10">
    <property type="entry name" value="Cullin Repeats"/>
    <property type="match status" value="1"/>
</dbReference>
<reference evidence="4" key="1">
    <citation type="journal article" date="2010" name="Nat. Biotechnol.">
        <title>Draft genome sequence of the oilseed species Ricinus communis.</title>
        <authorList>
            <person name="Chan A.P."/>
            <person name="Crabtree J."/>
            <person name="Zhao Q."/>
            <person name="Lorenzi H."/>
            <person name="Orvis J."/>
            <person name="Puiu D."/>
            <person name="Melake-Berhan A."/>
            <person name="Jones K.M."/>
            <person name="Redman J."/>
            <person name="Chen G."/>
            <person name="Cahoon E.B."/>
            <person name="Gedil M."/>
            <person name="Stanke M."/>
            <person name="Haas B.J."/>
            <person name="Wortman J.R."/>
            <person name="Fraser-Liggett C.M."/>
            <person name="Ravel J."/>
            <person name="Rabinowicz P.D."/>
        </authorList>
    </citation>
    <scope>NUCLEOTIDE SEQUENCE [LARGE SCALE GENOMIC DNA]</scope>
    <source>
        <strain evidence="4">cv. Hale</strain>
    </source>
</reference>
<comment type="similarity">
    <text evidence="1">Belongs to the cullin family.</text>
</comment>
<proteinExistence type="inferred from homology"/>
<dbReference type="eggNOG" id="KOG2166">
    <property type="taxonomic scope" value="Eukaryota"/>
</dbReference>
<dbReference type="AlphaFoldDB" id="B9RC38"/>
<feature type="domain" description="Cullin N-terminal" evidence="2">
    <location>
        <begin position="8"/>
        <end position="63"/>
    </location>
</feature>
<gene>
    <name evidence="3" type="ORF">RCOM_1684760</name>
</gene>
<dbReference type="PANTHER" id="PTHR33593">
    <property type="entry name" value="DUF1442 FAMILY PROTEIN"/>
    <property type="match status" value="1"/>
</dbReference>
<evidence type="ECO:0000313" key="3">
    <source>
        <dbReference type="EMBL" id="EEF51109.1"/>
    </source>
</evidence>
<dbReference type="Gene3D" id="3.40.50.150">
    <property type="entry name" value="Vaccinia Virus protein VP39"/>
    <property type="match status" value="1"/>
</dbReference>
<dbReference type="InterPro" id="IPR009902">
    <property type="entry name" value="DUF1442"/>
</dbReference>